<accession>A0AAV7N3Q4</accession>
<keyword evidence="3" id="KW-1185">Reference proteome</keyword>
<feature type="compositionally biased region" description="Polar residues" evidence="1">
    <location>
        <begin position="153"/>
        <end position="165"/>
    </location>
</feature>
<evidence type="ECO:0000313" key="3">
    <source>
        <dbReference type="Proteomes" id="UP001066276"/>
    </source>
</evidence>
<sequence length="173" mass="18988">MDRILQEISSVCRKLKGMDSAMASLTAETKSMRLDIAGFQTQVTGLELRVTTVETRIAPWVDRDQELLYLRSKLIDLEDRSRKDNIRFLGFPENVKGADIHSYLRETLPKLTGIIFDPPPPGISKAAQARSQMAKRCQMSSLNHSMPAAPCTDPSTIAGSQNAQPISAGRSGG</sequence>
<organism evidence="2 3">
    <name type="scientific">Pleurodeles waltl</name>
    <name type="common">Iberian ribbed newt</name>
    <dbReference type="NCBI Taxonomy" id="8319"/>
    <lineage>
        <taxon>Eukaryota</taxon>
        <taxon>Metazoa</taxon>
        <taxon>Chordata</taxon>
        <taxon>Craniata</taxon>
        <taxon>Vertebrata</taxon>
        <taxon>Euteleostomi</taxon>
        <taxon>Amphibia</taxon>
        <taxon>Batrachia</taxon>
        <taxon>Caudata</taxon>
        <taxon>Salamandroidea</taxon>
        <taxon>Salamandridae</taxon>
        <taxon>Pleurodelinae</taxon>
        <taxon>Pleurodeles</taxon>
    </lineage>
</organism>
<proteinExistence type="predicted"/>
<dbReference type="AlphaFoldDB" id="A0AAV7N3Q4"/>
<evidence type="ECO:0000313" key="2">
    <source>
        <dbReference type="EMBL" id="KAJ1110637.1"/>
    </source>
</evidence>
<gene>
    <name evidence="2" type="ORF">NDU88_007985</name>
</gene>
<evidence type="ECO:0000256" key="1">
    <source>
        <dbReference type="SAM" id="MobiDB-lite"/>
    </source>
</evidence>
<dbReference type="Proteomes" id="UP001066276">
    <property type="component" value="Chromosome 9"/>
</dbReference>
<feature type="region of interest" description="Disordered" evidence="1">
    <location>
        <begin position="139"/>
        <end position="173"/>
    </location>
</feature>
<protein>
    <submittedName>
        <fullName evidence="2">Uncharacterized protein</fullName>
    </submittedName>
</protein>
<reference evidence="2" key="1">
    <citation type="journal article" date="2022" name="bioRxiv">
        <title>Sequencing and chromosome-scale assembly of the giantPleurodeles waltlgenome.</title>
        <authorList>
            <person name="Brown T."/>
            <person name="Elewa A."/>
            <person name="Iarovenko S."/>
            <person name="Subramanian E."/>
            <person name="Araus A.J."/>
            <person name="Petzold A."/>
            <person name="Susuki M."/>
            <person name="Suzuki K.-i.T."/>
            <person name="Hayashi T."/>
            <person name="Toyoda A."/>
            <person name="Oliveira C."/>
            <person name="Osipova E."/>
            <person name="Leigh N.D."/>
            <person name="Simon A."/>
            <person name="Yun M.H."/>
        </authorList>
    </citation>
    <scope>NUCLEOTIDE SEQUENCE</scope>
    <source>
        <strain evidence="2">20211129_DDA</strain>
        <tissue evidence="2">Liver</tissue>
    </source>
</reference>
<dbReference type="EMBL" id="JANPWB010000013">
    <property type="protein sequence ID" value="KAJ1110637.1"/>
    <property type="molecule type" value="Genomic_DNA"/>
</dbReference>
<comment type="caution">
    <text evidence="2">The sequence shown here is derived from an EMBL/GenBank/DDBJ whole genome shotgun (WGS) entry which is preliminary data.</text>
</comment>
<name>A0AAV7N3Q4_PLEWA</name>